<evidence type="ECO:0000256" key="1">
    <source>
        <dbReference type="SAM" id="MobiDB-lite"/>
    </source>
</evidence>
<feature type="compositionally biased region" description="Acidic residues" evidence="1">
    <location>
        <begin position="8"/>
        <end position="26"/>
    </location>
</feature>
<feature type="compositionally biased region" description="Low complexity" evidence="1">
    <location>
        <begin position="112"/>
        <end position="122"/>
    </location>
</feature>
<keyword evidence="3" id="KW-1185">Reference proteome</keyword>
<dbReference type="OrthoDB" id="3269959at2759"/>
<reference evidence="2 3" key="1">
    <citation type="submission" date="2014-04" db="EMBL/GenBank/DDBJ databases">
        <authorList>
            <consortium name="DOE Joint Genome Institute"/>
            <person name="Kuo A."/>
            <person name="Girlanda M."/>
            <person name="Perotto S."/>
            <person name="Kohler A."/>
            <person name="Nagy L.G."/>
            <person name="Floudas D."/>
            <person name="Copeland A."/>
            <person name="Barry K.W."/>
            <person name="Cichocki N."/>
            <person name="Veneault-Fourrey C."/>
            <person name="LaButti K."/>
            <person name="Lindquist E.A."/>
            <person name="Lipzen A."/>
            <person name="Lundell T."/>
            <person name="Morin E."/>
            <person name="Murat C."/>
            <person name="Sun H."/>
            <person name="Tunlid A."/>
            <person name="Henrissat B."/>
            <person name="Grigoriev I.V."/>
            <person name="Hibbett D.S."/>
            <person name="Martin F."/>
            <person name="Nordberg H.P."/>
            <person name="Cantor M.N."/>
            <person name="Hua S.X."/>
        </authorList>
    </citation>
    <scope>NUCLEOTIDE SEQUENCE [LARGE SCALE GENOMIC DNA]</scope>
    <source>
        <strain evidence="2 3">MUT 4182</strain>
    </source>
</reference>
<feature type="region of interest" description="Disordered" evidence="1">
    <location>
        <begin position="1"/>
        <end position="89"/>
    </location>
</feature>
<protein>
    <submittedName>
        <fullName evidence="2">Uncharacterized protein</fullName>
    </submittedName>
</protein>
<dbReference type="Proteomes" id="UP000054248">
    <property type="component" value="Unassembled WGS sequence"/>
</dbReference>
<organism evidence="2 3">
    <name type="scientific">Tulasnella calospora MUT 4182</name>
    <dbReference type="NCBI Taxonomy" id="1051891"/>
    <lineage>
        <taxon>Eukaryota</taxon>
        <taxon>Fungi</taxon>
        <taxon>Dikarya</taxon>
        <taxon>Basidiomycota</taxon>
        <taxon>Agaricomycotina</taxon>
        <taxon>Agaricomycetes</taxon>
        <taxon>Cantharellales</taxon>
        <taxon>Tulasnellaceae</taxon>
        <taxon>Tulasnella</taxon>
    </lineage>
</organism>
<dbReference type="HOGENOM" id="CLU_750468_0_0_1"/>
<feature type="compositionally biased region" description="Gly residues" evidence="1">
    <location>
        <begin position="123"/>
        <end position="139"/>
    </location>
</feature>
<gene>
    <name evidence="2" type="ORF">M407DRAFT_33211</name>
</gene>
<reference evidence="3" key="2">
    <citation type="submission" date="2015-01" db="EMBL/GenBank/DDBJ databases">
        <title>Evolutionary Origins and Diversification of the Mycorrhizal Mutualists.</title>
        <authorList>
            <consortium name="DOE Joint Genome Institute"/>
            <consortium name="Mycorrhizal Genomics Consortium"/>
            <person name="Kohler A."/>
            <person name="Kuo A."/>
            <person name="Nagy L.G."/>
            <person name="Floudas D."/>
            <person name="Copeland A."/>
            <person name="Barry K.W."/>
            <person name="Cichocki N."/>
            <person name="Veneault-Fourrey C."/>
            <person name="LaButti K."/>
            <person name="Lindquist E.A."/>
            <person name="Lipzen A."/>
            <person name="Lundell T."/>
            <person name="Morin E."/>
            <person name="Murat C."/>
            <person name="Riley R."/>
            <person name="Ohm R."/>
            <person name="Sun H."/>
            <person name="Tunlid A."/>
            <person name="Henrissat B."/>
            <person name="Grigoriev I.V."/>
            <person name="Hibbett D.S."/>
            <person name="Martin F."/>
        </authorList>
    </citation>
    <scope>NUCLEOTIDE SEQUENCE [LARGE SCALE GENOMIC DNA]</scope>
    <source>
        <strain evidence="3">MUT 4182</strain>
    </source>
</reference>
<feature type="region of interest" description="Disordered" evidence="1">
    <location>
        <begin position="101"/>
        <end position="149"/>
    </location>
</feature>
<proteinExistence type="predicted"/>
<name>A0A0C3PR90_9AGAM</name>
<dbReference type="EMBL" id="KN823425">
    <property type="protein sequence ID" value="KIO17145.1"/>
    <property type="molecule type" value="Genomic_DNA"/>
</dbReference>
<evidence type="ECO:0000313" key="3">
    <source>
        <dbReference type="Proteomes" id="UP000054248"/>
    </source>
</evidence>
<sequence>MSPVDLQSESEEDEDESDDDEDDDFADVSLDVYPNSPPSAQPPSIFYPSSSSSLNHHHHHRRPPSTGFQIPEPLTSSVGIGGPRKPQQPLRSHINLLQITTSSLQPPPSPHPLITAPRSSAGNAGGGGGGNNGGAGGVNAGAASSSPSNGAPLFPRSCNLSRQLPHARSVLATLHKTRVICRLESPGSLTAAEELSIMPFATRMPGSHRGAVGGGGDRSLSNSNNPAIAMYPSSSYRNSNYRSSLMRNLALEDGDLIREVDVNAAGSGGGGSGVQGNNHYPTFSKGLKRWLARLPFEQRAVVWTPASYGADLGIVRSAVHRPALMGPAPLEVSEGVEALAGVVRPKRVAWQVGGKFRTSVTQGELLVIN</sequence>
<evidence type="ECO:0000313" key="2">
    <source>
        <dbReference type="EMBL" id="KIO17145.1"/>
    </source>
</evidence>
<accession>A0A0C3PR90</accession>
<feature type="compositionally biased region" description="Low complexity" evidence="1">
    <location>
        <begin position="140"/>
        <end position="149"/>
    </location>
</feature>
<dbReference type="AlphaFoldDB" id="A0A0C3PR90"/>